<dbReference type="Pfam" id="PF06983">
    <property type="entry name" value="3-dmu-9_3-mt"/>
    <property type="match status" value="1"/>
</dbReference>
<proteinExistence type="predicted"/>
<name>A0ABW5QC35_9BACI</name>
<sequence length="141" mass="16008">MIVGMNPYFMFNGDGIEATRFYEESFNAEVMDFKTYAELPNAKEGDEQLLLHANLRIGDNEIMLSDTDPEHPSYPIQAGTHISVALVTDDADQTSDIFRKIVENDGKEVMALQETFFSPAYGKVRDKYGVEWQISTLKQED</sequence>
<evidence type="ECO:0000259" key="1">
    <source>
        <dbReference type="Pfam" id="PF06983"/>
    </source>
</evidence>
<dbReference type="RefSeq" id="WP_377329364.1">
    <property type="nucleotide sequence ID" value="NZ_JBHUMZ010000025.1"/>
</dbReference>
<feature type="domain" description="PhnB-like" evidence="1">
    <location>
        <begin position="6"/>
        <end position="134"/>
    </location>
</feature>
<dbReference type="EMBL" id="JBHUMZ010000025">
    <property type="protein sequence ID" value="MFD2639456.1"/>
    <property type="molecule type" value="Genomic_DNA"/>
</dbReference>
<keyword evidence="3" id="KW-1185">Reference proteome</keyword>
<dbReference type="PANTHER" id="PTHR33990:SF1">
    <property type="entry name" value="PROTEIN YJDN"/>
    <property type="match status" value="1"/>
</dbReference>
<evidence type="ECO:0000313" key="3">
    <source>
        <dbReference type="Proteomes" id="UP001597452"/>
    </source>
</evidence>
<organism evidence="2 3">
    <name type="scientific">Piscibacillus salipiscarius</name>
    <dbReference type="NCBI Taxonomy" id="299480"/>
    <lineage>
        <taxon>Bacteria</taxon>
        <taxon>Bacillati</taxon>
        <taxon>Bacillota</taxon>
        <taxon>Bacilli</taxon>
        <taxon>Bacillales</taxon>
        <taxon>Bacillaceae</taxon>
        <taxon>Piscibacillus</taxon>
    </lineage>
</organism>
<dbReference type="Proteomes" id="UP001597452">
    <property type="component" value="Unassembled WGS sequence"/>
</dbReference>
<dbReference type="PANTHER" id="PTHR33990">
    <property type="entry name" value="PROTEIN YJDN-RELATED"/>
    <property type="match status" value="1"/>
</dbReference>
<comment type="caution">
    <text evidence="2">The sequence shown here is derived from an EMBL/GenBank/DDBJ whole genome shotgun (WGS) entry which is preliminary data.</text>
</comment>
<dbReference type="SUPFAM" id="SSF54593">
    <property type="entry name" value="Glyoxalase/Bleomycin resistance protein/Dihydroxybiphenyl dioxygenase"/>
    <property type="match status" value="1"/>
</dbReference>
<reference evidence="3" key="1">
    <citation type="journal article" date="2019" name="Int. J. Syst. Evol. Microbiol.">
        <title>The Global Catalogue of Microorganisms (GCM) 10K type strain sequencing project: providing services to taxonomists for standard genome sequencing and annotation.</title>
        <authorList>
            <consortium name="The Broad Institute Genomics Platform"/>
            <consortium name="The Broad Institute Genome Sequencing Center for Infectious Disease"/>
            <person name="Wu L."/>
            <person name="Ma J."/>
        </authorList>
    </citation>
    <scope>NUCLEOTIDE SEQUENCE [LARGE SCALE GENOMIC DNA]</scope>
    <source>
        <strain evidence="3">TISTR 1571</strain>
    </source>
</reference>
<dbReference type="Gene3D" id="3.10.180.10">
    <property type="entry name" value="2,3-Dihydroxybiphenyl 1,2-Dioxygenase, domain 1"/>
    <property type="match status" value="1"/>
</dbReference>
<protein>
    <submittedName>
        <fullName evidence="2">VOC family protein</fullName>
    </submittedName>
</protein>
<gene>
    <name evidence="2" type="ORF">ACFSW4_11300</name>
</gene>
<dbReference type="InterPro" id="IPR029068">
    <property type="entry name" value="Glyas_Bleomycin-R_OHBP_Dase"/>
</dbReference>
<evidence type="ECO:0000313" key="2">
    <source>
        <dbReference type="EMBL" id="MFD2639456.1"/>
    </source>
</evidence>
<dbReference type="CDD" id="cd06588">
    <property type="entry name" value="PhnB_like"/>
    <property type="match status" value="1"/>
</dbReference>
<accession>A0ABW5QC35</accession>
<dbReference type="InterPro" id="IPR028973">
    <property type="entry name" value="PhnB-like"/>
</dbReference>